<dbReference type="PANTHER" id="PTHR43303:SF4">
    <property type="entry name" value="NADPH DEHYDROGENASE C23G7.10C-RELATED"/>
    <property type="match status" value="1"/>
</dbReference>
<dbReference type="Pfam" id="PF00724">
    <property type="entry name" value="Oxidored_FMN"/>
    <property type="match status" value="1"/>
</dbReference>
<feature type="domain" description="NADH:flavin oxidoreductase/NADH oxidase N-terminal" evidence="6">
    <location>
        <begin position="36"/>
        <end position="352"/>
    </location>
</feature>
<dbReference type="Gene3D" id="3.20.20.70">
    <property type="entry name" value="Aldolase class I"/>
    <property type="match status" value="1"/>
</dbReference>
<dbReference type="GO" id="GO:0050661">
    <property type="term" value="F:NADP binding"/>
    <property type="evidence" value="ECO:0007669"/>
    <property type="project" value="InterPro"/>
</dbReference>
<dbReference type="GO" id="GO:0003959">
    <property type="term" value="F:NADPH dehydrogenase activity"/>
    <property type="evidence" value="ECO:0007669"/>
    <property type="project" value="InterPro"/>
</dbReference>
<protein>
    <submittedName>
        <fullName evidence="7">NADPH dehydrogenase</fullName>
    </submittedName>
</protein>
<dbReference type="SUPFAM" id="SSF51395">
    <property type="entry name" value="FMN-linked oxidoreductases"/>
    <property type="match status" value="1"/>
</dbReference>
<evidence type="ECO:0000256" key="1">
    <source>
        <dbReference type="ARBA" id="ARBA00001917"/>
    </source>
</evidence>
<evidence type="ECO:0000313" key="8">
    <source>
        <dbReference type="Proteomes" id="UP000241848"/>
    </source>
</evidence>
<keyword evidence="5" id="KW-0560">Oxidoreductase</keyword>
<dbReference type="Proteomes" id="UP000241848">
    <property type="component" value="Unassembled WGS sequence"/>
</dbReference>
<organism evidence="7 8">
    <name type="scientific">Sulfobacillus acidophilus</name>
    <dbReference type="NCBI Taxonomy" id="53633"/>
    <lineage>
        <taxon>Bacteria</taxon>
        <taxon>Bacillati</taxon>
        <taxon>Bacillota</taxon>
        <taxon>Clostridia</taxon>
        <taxon>Eubacteriales</taxon>
        <taxon>Clostridiales Family XVII. Incertae Sedis</taxon>
        <taxon>Sulfobacillus</taxon>
    </lineage>
</organism>
<dbReference type="InterPro" id="IPR001155">
    <property type="entry name" value="OxRdtase_FMN_N"/>
</dbReference>
<proteinExistence type="predicted"/>
<evidence type="ECO:0000256" key="5">
    <source>
        <dbReference type="ARBA" id="ARBA00023002"/>
    </source>
</evidence>
<evidence type="ECO:0000313" key="7">
    <source>
        <dbReference type="EMBL" id="PSR23149.1"/>
    </source>
</evidence>
<dbReference type="GO" id="GO:0010181">
    <property type="term" value="F:FMN binding"/>
    <property type="evidence" value="ECO:0007669"/>
    <property type="project" value="InterPro"/>
</dbReference>
<dbReference type="InterPro" id="IPR044152">
    <property type="entry name" value="YqjM-like"/>
</dbReference>
<evidence type="ECO:0000256" key="2">
    <source>
        <dbReference type="ARBA" id="ARBA00022630"/>
    </source>
</evidence>
<reference evidence="7 8" key="1">
    <citation type="journal article" date="2014" name="BMC Genomics">
        <title>Comparison of environmental and isolate Sulfobacillus genomes reveals diverse carbon, sulfur, nitrogen, and hydrogen metabolisms.</title>
        <authorList>
            <person name="Justice N.B."/>
            <person name="Norman A."/>
            <person name="Brown C.T."/>
            <person name="Singh A."/>
            <person name="Thomas B.C."/>
            <person name="Banfield J.F."/>
        </authorList>
    </citation>
    <scope>NUCLEOTIDE SEQUENCE [LARGE SCALE GENOMIC DNA]</scope>
    <source>
        <strain evidence="7">AMDSBA3</strain>
    </source>
</reference>
<comment type="caution">
    <text evidence="7">The sequence shown here is derived from an EMBL/GenBank/DDBJ whole genome shotgun (WGS) entry which is preliminary data.</text>
</comment>
<name>A0A2T2WLN4_9FIRM</name>
<keyword evidence="4" id="KW-0521">NADP</keyword>
<sequence>MDWLRSWLPSSCIVPGPSARGIRTTNSQTEVSTTASLFEAFSLKALHVKNRIMMSPMCQYSVWAQDGAPNDWHYVHYVSRAVGGTGLIMIEMTDVVPDGRITVYDLGIWDDAHIPAFRRVIDQVHAYHACVGIQLAHAGRKAESLELRPEAPSAIAFSDKYRVPHELTRDEVRRIVDAFAEGARRAVAAGVDTLELHGAHGYLIHQFMSPLSNHRQDEYGEPTRFGVEIIEAVKSEMPSSMPLIMRLSATEYTDGGYHFEQLIEMARVYRDHGVDMFDVSSGGNAVVAIHEYPGYQAPYAASLKRVLNVPVIAVGRLESYDLASSFVERADVDLIAIARGLLKDPYWANSAALHFEGRVQVPKQYYRAFARRFTVGDAS</sequence>
<dbReference type="AlphaFoldDB" id="A0A2T2WLN4"/>
<dbReference type="CDD" id="cd02932">
    <property type="entry name" value="OYE_YqiM_FMN"/>
    <property type="match status" value="1"/>
</dbReference>
<accession>A0A2T2WLN4</accession>
<keyword evidence="3" id="KW-0288">FMN</keyword>
<evidence type="ECO:0000259" key="6">
    <source>
        <dbReference type="Pfam" id="PF00724"/>
    </source>
</evidence>
<comment type="cofactor">
    <cofactor evidence="1">
        <name>FMN</name>
        <dbReference type="ChEBI" id="CHEBI:58210"/>
    </cofactor>
</comment>
<keyword evidence="2" id="KW-0285">Flavoprotein</keyword>
<dbReference type="EMBL" id="PXYV01000008">
    <property type="protein sequence ID" value="PSR23149.1"/>
    <property type="molecule type" value="Genomic_DNA"/>
</dbReference>
<gene>
    <name evidence="7" type="ORF">C7B45_04215</name>
</gene>
<evidence type="ECO:0000256" key="4">
    <source>
        <dbReference type="ARBA" id="ARBA00022857"/>
    </source>
</evidence>
<dbReference type="PANTHER" id="PTHR43303">
    <property type="entry name" value="NADPH DEHYDROGENASE C23G7.10C-RELATED"/>
    <property type="match status" value="1"/>
</dbReference>
<evidence type="ECO:0000256" key="3">
    <source>
        <dbReference type="ARBA" id="ARBA00022643"/>
    </source>
</evidence>
<dbReference type="InterPro" id="IPR013785">
    <property type="entry name" value="Aldolase_TIM"/>
</dbReference>